<dbReference type="HOGENOM" id="CLU_017584_0_5_1"/>
<keyword evidence="5" id="KW-0663">Pyridoxal phosphate</keyword>
<dbReference type="GO" id="GO:1901605">
    <property type="term" value="P:alpha-amino acid metabolic process"/>
    <property type="evidence" value="ECO:0007669"/>
    <property type="project" value="TreeGrafter"/>
</dbReference>
<dbReference type="SUPFAM" id="SSF53383">
    <property type="entry name" value="PLP-dependent transferases"/>
    <property type="match status" value="1"/>
</dbReference>
<dbReference type="InterPro" id="IPR004839">
    <property type="entry name" value="Aminotransferase_I/II_large"/>
</dbReference>
<dbReference type="STRING" id="857340.A0A086TEA6"/>
<dbReference type="InterPro" id="IPR015424">
    <property type="entry name" value="PyrdxlP-dep_Trfase"/>
</dbReference>
<dbReference type="CDD" id="cd00609">
    <property type="entry name" value="AAT_like"/>
    <property type="match status" value="1"/>
</dbReference>
<comment type="caution">
    <text evidence="8">The sequence shown here is derived from an EMBL/GenBank/DDBJ whole genome shotgun (WGS) entry which is preliminary data.</text>
</comment>
<evidence type="ECO:0000259" key="7">
    <source>
        <dbReference type="Pfam" id="PF00155"/>
    </source>
</evidence>
<dbReference type="EMBL" id="JPKY01000008">
    <property type="protein sequence ID" value="KFH47688.1"/>
    <property type="molecule type" value="Genomic_DNA"/>
</dbReference>
<accession>A0A086TEA6</accession>
<dbReference type="GO" id="GO:0030170">
    <property type="term" value="F:pyridoxal phosphate binding"/>
    <property type="evidence" value="ECO:0007669"/>
    <property type="project" value="InterPro"/>
</dbReference>
<dbReference type="Gene3D" id="3.40.640.10">
    <property type="entry name" value="Type I PLP-dependent aspartate aminotransferase-like (Major domain)"/>
    <property type="match status" value="1"/>
</dbReference>
<dbReference type="InterPro" id="IPR050859">
    <property type="entry name" value="Class-I_PLP-dep_aminotransf"/>
</dbReference>
<feature type="region of interest" description="Disordered" evidence="6">
    <location>
        <begin position="65"/>
        <end position="95"/>
    </location>
</feature>
<evidence type="ECO:0000313" key="9">
    <source>
        <dbReference type="Proteomes" id="UP000029964"/>
    </source>
</evidence>
<evidence type="ECO:0000256" key="3">
    <source>
        <dbReference type="ARBA" id="ARBA00022576"/>
    </source>
</evidence>
<reference evidence="9" key="1">
    <citation type="journal article" date="2014" name="Genome Announc.">
        <title>Genome sequence and annotation of Acremonium chrysogenum, producer of the beta-lactam antibiotic cephalosporin C.</title>
        <authorList>
            <person name="Terfehr D."/>
            <person name="Dahlmann T.A."/>
            <person name="Specht T."/>
            <person name="Zadra I."/>
            <person name="Kuernsteiner H."/>
            <person name="Kueck U."/>
        </authorList>
    </citation>
    <scope>NUCLEOTIDE SEQUENCE [LARGE SCALE GENOMIC DNA]</scope>
    <source>
        <strain evidence="9">ATCC 11550 / CBS 779.69 / DSM 880 / IAM 14645 / JCM 23072 / IMI 49137</strain>
    </source>
</reference>
<keyword evidence="9" id="KW-1185">Reference proteome</keyword>
<keyword evidence="3 8" id="KW-0032">Aminotransferase</keyword>
<dbReference type="GO" id="GO:0008483">
    <property type="term" value="F:transaminase activity"/>
    <property type="evidence" value="ECO:0007669"/>
    <property type="project" value="UniProtKB-KW"/>
</dbReference>
<gene>
    <name evidence="8" type="ORF">ACRE_014690</name>
</gene>
<organism evidence="8 9">
    <name type="scientific">Hapsidospora chrysogenum (strain ATCC 11550 / CBS 779.69 / DSM 880 / IAM 14645 / JCM 23072 / IMI 49137)</name>
    <name type="common">Acremonium chrysogenum</name>
    <dbReference type="NCBI Taxonomy" id="857340"/>
    <lineage>
        <taxon>Eukaryota</taxon>
        <taxon>Fungi</taxon>
        <taxon>Dikarya</taxon>
        <taxon>Ascomycota</taxon>
        <taxon>Pezizomycotina</taxon>
        <taxon>Sordariomycetes</taxon>
        <taxon>Hypocreomycetidae</taxon>
        <taxon>Hypocreales</taxon>
        <taxon>Bionectriaceae</taxon>
        <taxon>Hapsidospora</taxon>
    </lineage>
</organism>
<sequence length="616" mass="68095">MASQPELSPPRDLSHHFSRAAKSREVSSIKQFYRYFQIPGIGNLAGGLPNVSLFPFDTLEAQVAKPERWTPIPNDPNAGGRGRDSSQDVPDPSTASLHVTVPKVADDTVANPLQRIDLSTGLQYGTADGYPPLRSFVRQFTRNHLHPSVPYQGGPEIILTCGSTDGFSKAVEMIVEPWLPGRDPVEERPGMLCEVFVYMNAPSTVKPKGVQIVPVDIDEEGMLAYGPGGLKDVLENWHPRQGRRPHVLYTVPTGHNPTSGILPPQRRRDIYALCCQYDIIIVEDDPYWYLQYPAATAGEARSRDIRTPPPCGTNLSKPIKSSGYEFLDSLVPSYLSMDNEGRVIRLDTFSKTIAPGCRLGWVTAQPQFIERLLRITETSTQQPCGFVQSTVAAAIMGSQSEPAKAFLALPALDRRTFEGWHMDGWVRWLAGLRGVYERRMTAMCTALDQGAHQLKQSTPVSDTDTDWGVVTKTRLLSFSWPRGGMFVWVRVHLEEHPLWQSPGESLPRLDGPRLATALLVFLTRRPHLVIVAPGGMFSATEAIAAGRGWRYMRLCFAAEGGGEVEPCARRFANGVQRFWRIKSVAEMEKMIHEFDDGDLGAVSDDGLGNIGLGMGC</sequence>
<dbReference type="InterPro" id="IPR015421">
    <property type="entry name" value="PyrdxlP-dep_Trfase_major"/>
</dbReference>
<evidence type="ECO:0000313" key="8">
    <source>
        <dbReference type="EMBL" id="KFH47688.1"/>
    </source>
</evidence>
<feature type="region of interest" description="Disordered" evidence="6">
    <location>
        <begin position="1"/>
        <end position="20"/>
    </location>
</feature>
<dbReference type="PANTHER" id="PTHR42790:SF1">
    <property type="entry name" value="AROMATIC AMINO ACID AMINOTRANSFERASE, HYPOTHETICAL (EUROFUNG)"/>
    <property type="match status" value="1"/>
</dbReference>
<protein>
    <submittedName>
        <fullName evidence="8">Aromatic amino acid aminotransferase-like protein</fullName>
    </submittedName>
</protein>
<keyword evidence="4 8" id="KW-0808">Transferase</keyword>
<comment type="similarity">
    <text evidence="2">Belongs to the class-I pyridoxal-phosphate-dependent aminotransferase family.</text>
</comment>
<evidence type="ECO:0000256" key="1">
    <source>
        <dbReference type="ARBA" id="ARBA00001933"/>
    </source>
</evidence>
<dbReference type="PANTHER" id="PTHR42790">
    <property type="entry name" value="AMINOTRANSFERASE"/>
    <property type="match status" value="1"/>
</dbReference>
<dbReference type="OrthoDB" id="691673at2759"/>
<evidence type="ECO:0000256" key="4">
    <source>
        <dbReference type="ARBA" id="ARBA00022679"/>
    </source>
</evidence>
<evidence type="ECO:0000256" key="5">
    <source>
        <dbReference type="ARBA" id="ARBA00022898"/>
    </source>
</evidence>
<comment type="cofactor">
    <cofactor evidence="1">
        <name>pyridoxal 5'-phosphate</name>
        <dbReference type="ChEBI" id="CHEBI:597326"/>
    </cofactor>
</comment>
<dbReference type="Pfam" id="PF00155">
    <property type="entry name" value="Aminotran_1_2"/>
    <property type="match status" value="1"/>
</dbReference>
<evidence type="ECO:0000256" key="2">
    <source>
        <dbReference type="ARBA" id="ARBA00007441"/>
    </source>
</evidence>
<feature type="domain" description="Aminotransferase class I/classII large" evidence="7">
    <location>
        <begin position="116"/>
        <end position="400"/>
    </location>
</feature>
<evidence type="ECO:0000256" key="6">
    <source>
        <dbReference type="SAM" id="MobiDB-lite"/>
    </source>
</evidence>
<name>A0A086TEA6_HAPC1</name>
<proteinExistence type="inferred from homology"/>
<dbReference type="Proteomes" id="UP000029964">
    <property type="component" value="Unassembled WGS sequence"/>
</dbReference>
<dbReference type="AlphaFoldDB" id="A0A086TEA6"/>